<dbReference type="HOGENOM" id="CLU_1320412_0_0_14"/>
<dbReference type="EMBL" id="CP000942">
    <property type="protein sequence ID" value="ACA33212.1"/>
    <property type="molecule type" value="Genomic_DNA"/>
</dbReference>
<evidence type="ECO:0008006" key="3">
    <source>
        <dbReference type="Google" id="ProtNLM"/>
    </source>
</evidence>
<protein>
    <recommendedName>
        <fullName evidence="3">PD-(D/E)XK endonuclease-like domain-containing protein</fullName>
    </recommendedName>
</protein>
<name>A0A2C9DYZ3_UREP2</name>
<organism evidence="1 2">
    <name type="scientific">Ureaplasma parvum serovar 3 (strain ATCC 27815 / 27 / NCTC 11736)</name>
    <dbReference type="NCBI Taxonomy" id="505682"/>
    <lineage>
        <taxon>Bacteria</taxon>
        <taxon>Bacillati</taxon>
        <taxon>Mycoplasmatota</taxon>
        <taxon>Mycoplasmoidales</taxon>
        <taxon>Mycoplasmoidaceae</taxon>
        <taxon>Ureaplasma</taxon>
    </lineage>
</organism>
<dbReference type="RefSeq" id="WP_004025921.1">
    <property type="nucleotide sequence ID" value="NC_010503.1"/>
</dbReference>
<dbReference type="KEGG" id="upa:UPA3_0154"/>
<evidence type="ECO:0000313" key="2">
    <source>
        <dbReference type="Proteomes" id="UP000002162"/>
    </source>
</evidence>
<dbReference type="Gene3D" id="3.90.320.10">
    <property type="match status" value="1"/>
</dbReference>
<accession>A0A2C9DYZ3</accession>
<dbReference type="InterPro" id="IPR011604">
    <property type="entry name" value="PDDEXK-like_dom_sf"/>
</dbReference>
<sequence length="208" mass="24772">MINNIFNKKLLVYNEKDQRWYNKFDRTKPLFSPSRLLSFKNYIFEKIPAKNLEYPIEFGTSLMQIIQYYFENQSKLDVILNSINEEKLKEVFLLFLDYLKTNDYSLIAVELHLFSPKLNHYWHGFADVVVKTKDDKYKVLEIKTHNEIQSVPSWKFQAGVYDYIISQELSNYEPSAILAFSRKQAKLSVYENDSLDLSFINKINELYS</sequence>
<evidence type="ECO:0000313" key="1">
    <source>
        <dbReference type="EMBL" id="ACA33212.1"/>
    </source>
</evidence>
<reference evidence="1 2" key="1">
    <citation type="submission" date="2008-02" db="EMBL/GenBank/DDBJ databases">
        <title>Genome sequence of Ureaplasma parvum serovar 3.</title>
        <authorList>
            <person name="Methe B.A."/>
            <person name="Glass J."/>
            <person name="Waites K."/>
            <person name="Shrivastava S."/>
        </authorList>
    </citation>
    <scope>NUCLEOTIDE SEQUENCE [LARGE SCALE GENOMIC DNA]</scope>
    <source>
        <strain evidence="2">ATCC 27815 / 27 / NCTC 11736</strain>
    </source>
</reference>
<dbReference type="GeneID" id="93848882"/>
<gene>
    <name evidence="1" type="ordered locus">UPA3_0154</name>
</gene>
<dbReference type="Proteomes" id="UP000002162">
    <property type="component" value="Chromosome"/>
</dbReference>
<proteinExistence type="predicted"/>
<dbReference type="AlphaFoldDB" id="A0A2C9DYZ3"/>